<dbReference type="AlphaFoldDB" id="A0A1H8VAP5"/>
<organism evidence="4 5">
    <name type="scientific">Aquisalimonas asiatica</name>
    <dbReference type="NCBI Taxonomy" id="406100"/>
    <lineage>
        <taxon>Bacteria</taxon>
        <taxon>Pseudomonadati</taxon>
        <taxon>Pseudomonadota</taxon>
        <taxon>Gammaproteobacteria</taxon>
        <taxon>Chromatiales</taxon>
        <taxon>Ectothiorhodospiraceae</taxon>
        <taxon>Aquisalimonas</taxon>
    </lineage>
</organism>
<dbReference type="EMBL" id="FOEG01000011">
    <property type="protein sequence ID" value="SEP12364.1"/>
    <property type="molecule type" value="Genomic_DNA"/>
</dbReference>
<dbReference type="SUPFAM" id="SSF52540">
    <property type="entry name" value="P-loop containing nucleoside triphosphate hydrolases"/>
    <property type="match status" value="1"/>
</dbReference>
<dbReference type="InterPro" id="IPR027417">
    <property type="entry name" value="P-loop_NTPase"/>
</dbReference>
<dbReference type="Proteomes" id="UP000199657">
    <property type="component" value="Unassembled WGS sequence"/>
</dbReference>
<dbReference type="InterPro" id="IPR003593">
    <property type="entry name" value="AAA+_ATPase"/>
</dbReference>
<gene>
    <name evidence="4" type="ORF">SAMN04488052_1115</name>
</gene>
<reference evidence="4 5" key="1">
    <citation type="submission" date="2016-10" db="EMBL/GenBank/DDBJ databases">
        <authorList>
            <person name="de Groot N.N."/>
        </authorList>
    </citation>
    <scope>NUCLEOTIDE SEQUENCE [LARGE SCALE GENOMIC DNA]</scope>
    <source>
        <strain evidence="4 5">CGMCC 1.6291</strain>
    </source>
</reference>
<evidence type="ECO:0000313" key="5">
    <source>
        <dbReference type="Proteomes" id="UP000199657"/>
    </source>
</evidence>
<accession>A0A1H8VAP5</accession>
<protein>
    <submittedName>
        <fullName evidence="4">ABC-type iron transport system FetAB, ATPase component</fullName>
    </submittedName>
</protein>
<feature type="domain" description="ABC transporter" evidence="3">
    <location>
        <begin position="2"/>
        <end position="205"/>
    </location>
</feature>
<keyword evidence="1" id="KW-0547">Nucleotide-binding</keyword>
<dbReference type="PROSITE" id="PS00211">
    <property type="entry name" value="ABC_TRANSPORTER_1"/>
    <property type="match status" value="1"/>
</dbReference>
<dbReference type="SMART" id="SM00382">
    <property type="entry name" value="AAA"/>
    <property type="match status" value="1"/>
</dbReference>
<dbReference type="PANTHER" id="PTHR43119">
    <property type="entry name" value="ABC TRANSPORT PROTEIN ATP-BINDING COMPONENT-RELATED"/>
    <property type="match status" value="1"/>
</dbReference>
<sequence>MLDAPARLTIHDLDCGSLTGVSLAIDPGEVVCLSGTSGGGKSRLLRAIADLDAHTGDVWWGDLHQGSLPGHQWRQRVMLLPAEAPWWFERVGAHFPATPDPSDLAAVGLPADAMDWPITRLSSGERQRAALLRMMAHGPQALLLDEPTANLDATTTERVEAWLLRRIRTDRLTVLWVAHDMAQVRRVAGRHLRINGNRLEAVAWT</sequence>
<dbReference type="Gene3D" id="3.40.50.300">
    <property type="entry name" value="P-loop containing nucleotide triphosphate hydrolases"/>
    <property type="match status" value="2"/>
</dbReference>
<evidence type="ECO:0000256" key="2">
    <source>
        <dbReference type="ARBA" id="ARBA00022840"/>
    </source>
</evidence>
<dbReference type="GO" id="GO:0005524">
    <property type="term" value="F:ATP binding"/>
    <property type="evidence" value="ECO:0007669"/>
    <property type="project" value="UniProtKB-KW"/>
</dbReference>
<evidence type="ECO:0000313" key="4">
    <source>
        <dbReference type="EMBL" id="SEP12364.1"/>
    </source>
</evidence>
<dbReference type="RefSeq" id="WP_091645821.1">
    <property type="nucleotide sequence ID" value="NZ_FOEG01000011.1"/>
</dbReference>
<dbReference type="InterPro" id="IPR003439">
    <property type="entry name" value="ABC_transporter-like_ATP-bd"/>
</dbReference>
<dbReference type="PROSITE" id="PS50893">
    <property type="entry name" value="ABC_TRANSPORTER_2"/>
    <property type="match status" value="1"/>
</dbReference>
<keyword evidence="5" id="KW-1185">Reference proteome</keyword>
<keyword evidence="2" id="KW-0067">ATP-binding</keyword>
<proteinExistence type="predicted"/>
<dbReference type="STRING" id="406100.SAMN04488052_1115"/>
<dbReference type="GO" id="GO:0016887">
    <property type="term" value="F:ATP hydrolysis activity"/>
    <property type="evidence" value="ECO:0007669"/>
    <property type="project" value="InterPro"/>
</dbReference>
<dbReference type="OrthoDB" id="4408248at2"/>
<dbReference type="Pfam" id="PF00005">
    <property type="entry name" value="ABC_tran"/>
    <property type="match status" value="1"/>
</dbReference>
<name>A0A1H8VAP5_9GAMM</name>
<evidence type="ECO:0000259" key="3">
    <source>
        <dbReference type="PROSITE" id="PS50893"/>
    </source>
</evidence>
<dbReference type="PANTHER" id="PTHR43119:SF1">
    <property type="entry name" value="ABC TRANSPORTER DOMAIN-CONTAINING PROTEIN"/>
    <property type="match status" value="1"/>
</dbReference>
<dbReference type="InterPro" id="IPR017871">
    <property type="entry name" value="ABC_transporter-like_CS"/>
</dbReference>
<evidence type="ECO:0000256" key="1">
    <source>
        <dbReference type="ARBA" id="ARBA00022741"/>
    </source>
</evidence>